<keyword evidence="1" id="KW-1133">Transmembrane helix</keyword>
<dbReference type="InterPro" id="IPR021529">
    <property type="entry name" value="DUF2798"/>
</dbReference>
<organism evidence="2 3">
    <name type="scientific">Acetobacterium malicum</name>
    <dbReference type="NCBI Taxonomy" id="52692"/>
    <lineage>
        <taxon>Bacteria</taxon>
        <taxon>Bacillati</taxon>
        <taxon>Bacillota</taxon>
        <taxon>Clostridia</taxon>
        <taxon>Eubacteriales</taxon>
        <taxon>Eubacteriaceae</taxon>
        <taxon>Acetobacterium</taxon>
    </lineage>
</organism>
<evidence type="ECO:0000313" key="2">
    <source>
        <dbReference type="EMBL" id="MBC3901228.1"/>
    </source>
</evidence>
<feature type="transmembrane region" description="Helical" evidence="1">
    <location>
        <begin position="51"/>
        <end position="75"/>
    </location>
</feature>
<keyword evidence="1" id="KW-0472">Membrane</keyword>
<keyword evidence="1" id="KW-0812">Transmembrane</keyword>
<proteinExistence type="predicted"/>
<protein>
    <submittedName>
        <fullName evidence="2">DUF2798 domain-containing protein</fullName>
    </submittedName>
</protein>
<comment type="caution">
    <text evidence="2">The sequence shown here is derived from an EMBL/GenBank/DDBJ whole genome shotgun (WGS) entry which is preliminary data.</text>
</comment>
<sequence>MGGNFAGRFKAEPNTLKYNLLSNLPITVILVLILSFALTAINVGFNEVFLMAWISGIPVSGIAVYLVSILITPLVGKMTQACIKKNEF</sequence>
<feature type="transmembrane region" description="Helical" evidence="1">
    <location>
        <begin position="20"/>
        <end position="45"/>
    </location>
</feature>
<keyword evidence="3" id="KW-1185">Reference proteome</keyword>
<reference evidence="2 3" key="1">
    <citation type="journal article" date="2020" name="mSystems">
        <title>Defining Genomic and Predicted Metabolic Features of the Acetobacterium Genus.</title>
        <authorList>
            <person name="Ross D.E."/>
            <person name="Marshall C.W."/>
            <person name="Gulliver D."/>
            <person name="May H.D."/>
            <person name="Norman R.S."/>
        </authorList>
    </citation>
    <scope>NUCLEOTIDE SEQUENCE [LARGE SCALE GENOMIC DNA]</scope>
    <source>
        <strain evidence="2 3">DSM 4132</strain>
    </source>
</reference>
<gene>
    <name evidence="2" type="ORF">GH811_16580</name>
</gene>
<dbReference type="Pfam" id="PF11391">
    <property type="entry name" value="DUF2798"/>
    <property type="match status" value="1"/>
</dbReference>
<evidence type="ECO:0000313" key="3">
    <source>
        <dbReference type="Proteomes" id="UP000622405"/>
    </source>
</evidence>
<evidence type="ECO:0000256" key="1">
    <source>
        <dbReference type="SAM" id="Phobius"/>
    </source>
</evidence>
<name>A0ABR6Z1B7_9FIRM</name>
<dbReference type="Proteomes" id="UP000622405">
    <property type="component" value="Unassembled WGS sequence"/>
</dbReference>
<accession>A0ABR6Z1B7</accession>
<dbReference type="EMBL" id="WJBE01000023">
    <property type="protein sequence ID" value="MBC3901228.1"/>
    <property type="molecule type" value="Genomic_DNA"/>
</dbReference>